<dbReference type="InterPro" id="IPR035422">
    <property type="entry name" value="AlgF"/>
</dbReference>
<evidence type="ECO:0000256" key="5">
    <source>
        <dbReference type="ARBA" id="ARBA00022729"/>
    </source>
</evidence>
<dbReference type="UniPathway" id="UPA00286"/>
<evidence type="ECO:0000256" key="7">
    <source>
        <dbReference type="ARBA" id="ARBA00022841"/>
    </source>
</evidence>
<comment type="pathway">
    <text evidence="2">Glycan biosynthesis; alginate biosynthesis.</text>
</comment>
<evidence type="ECO:0000313" key="10">
    <source>
        <dbReference type="Proteomes" id="UP000199236"/>
    </source>
</evidence>
<evidence type="ECO:0000256" key="6">
    <source>
        <dbReference type="ARBA" id="ARBA00022764"/>
    </source>
</evidence>
<dbReference type="OrthoDB" id="8390419at2"/>
<keyword evidence="9" id="KW-0808">Transferase</keyword>
<dbReference type="Pfam" id="PF11182">
    <property type="entry name" value="AlgF"/>
    <property type="match status" value="1"/>
</dbReference>
<evidence type="ECO:0000313" key="9">
    <source>
        <dbReference type="EMBL" id="SFO55451.1"/>
    </source>
</evidence>
<comment type="similarity">
    <text evidence="3">Belongs to the AlgF family.</text>
</comment>
<evidence type="ECO:0000256" key="8">
    <source>
        <dbReference type="SAM" id="SignalP"/>
    </source>
</evidence>
<feature type="chain" id="PRO_5011687969" description="Alginate biosynthesis protein AlgF" evidence="8">
    <location>
        <begin position="25"/>
        <end position="210"/>
    </location>
</feature>
<gene>
    <name evidence="9" type="ORF">SAMN04488056_10840</name>
</gene>
<dbReference type="EMBL" id="FOVR01000008">
    <property type="protein sequence ID" value="SFO55451.1"/>
    <property type="molecule type" value="Genomic_DNA"/>
</dbReference>
<evidence type="ECO:0000256" key="4">
    <source>
        <dbReference type="ARBA" id="ARBA00013964"/>
    </source>
</evidence>
<keyword evidence="5 8" id="KW-0732">Signal</keyword>
<dbReference type="Proteomes" id="UP000199236">
    <property type="component" value="Unassembled WGS sequence"/>
</dbReference>
<feature type="signal peptide" evidence="8">
    <location>
        <begin position="1"/>
        <end position="24"/>
    </location>
</feature>
<reference evidence="9 10" key="1">
    <citation type="submission" date="2016-10" db="EMBL/GenBank/DDBJ databases">
        <authorList>
            <person name="de Groot N.N."/>
        </authorList>
    </citation>
    <scope>NUCLEOTIDE SEQUENCE [LARGE SCALE GENOMIC DNA]</scope>
    <source>
        <strain evidence="9 10">CGMCC 1.9157</strain>
    </source>
</reference>
<name>A0A1I5I5V2_9HYPH</name>
<comment type="subcellular location">
    <subcellularLocation>
        <location evidence="1">Periplasm</location>
    </subcellularLocation>
</comment>
<dbReference type="GO" id="GO:0042597">
    <property type="term" value="C:periplasmic space"/>
    <property type="evidence" value="ECO:0007669"/>
    <property type="project" value="UniProtKB-SubCell"/>
</dbReference>
<proteinExistence type="inferred from homology"/>
<dbReference type="GO" id="GO:0016740">
    <property type="term" value="F:transferase activity"/>
    <property type="evidence" value="ECO:0007669"/>
    <property type="project" value="UniProtKB-KW"/>
</dbReference>
<dbReference type="GO" id="GO:0042121">
    <property type="term" value="P:alginic acid biosynthetic process"/>
    <property type="evidence" value="ECO:0007669"/>
    <property type="project" value="UniProtKB-UniPathway"/>
</dbReference>
<dbReference type="RefSeq" id="WP_090073590.1">
    <property type="nucleotide sequence ID" value="NZ_FOVR01000008.1"/>
</dbReference>
<evidence type="ECO:0000256" key="2">
    <source>
        <dbReference type="ARBA" id="ARBA00005182"/>
    </source>
</evidence>
<protein>
    <recommendedName>
        <fullName evidence="4">Alginate biosynthesis protein AlgF</fullName>
    </recommendedName>
</protein>
<keyword evidence="10" id="KW-1185">Reference proteome</keyword>
<keyword evidence="7" id="KW-0016">Alginate biosynthesis</keyword>
<organism evidence="9 10">
    <name type="scientific">Cohaesibacter marisflavi</name>
    <dbReference type="NCBI Taxonomy" id="655353"/>
    <lineage>
        <taxon>Bacteria</taxon>
        <taxon>Pseudomonadati</taxon>
        <taxon>Pseudomonadota</taxon>
        <taxon>Alphaproteobacteria</taxon>
        <taxon>Hyphomicrobiales</taxon>
        <taxon>Cohaesibacteraceae</taxon>
    </lineage>
</organism>
<keyword evidence="6" id="KW-0574">Periplasm</keyword>
<evidence type="ECO:0000256" key="3">
    <source>
        <dbReference type="ARBA" id="ARBA00010033"/>
    </source>
</evidence>
<dbReference type="STRING" id="655353.SAMN04488056_10840"/>
<accession>A0A1I5I5V2</accession>
<sequence length="210" mass="22280">MFKTFHFAFFLIASVLLSAVAASANDSGLYAKALDPNSSFVRVLVSGKTAVRIDSKIYPQLETGISPYVVVSPSSVEVVIGDQSGTVQAKPGKFYTIVQNKSGELKVIDDQIAVNPAKASLSFYNLTDISALDFYVPQAKANAVSALAAGQAKTVQLKAPLTLDFSAMADGASQATVHEVLLERGSGTSIIAENRDGTFHLRSVRNEIAH</sequence>
<evidence type="ECO:0000256" key="1">
    <source>
        <dbReference type="ARBA" id="ARBA00004418"/>
    </source>
</evidence>
<dbReference type="AlphaFoldDB" id="A0A1I5I5V2"/>